<reference evidence="1 2" key="1">
    <citation type="submission" date="2017-06" db="EMBL/GenBank/DDBJ databases">
        <authorList>
            <person name="Kim H.J."/>
            <person name="Triplett B.A."/>
        </authorList>
    </citation>
    <scope>NUCLEOTIDE SEQUENCE [LARGE SCALE GENOMIC DNA]</scope>
    <source>
        <strain evidence="1 2">DSM 14713</strain>
    </source>
</reference>
<dbReference type="Proteomes" id="UP000217289">
    <property type="component" value="Chromosome"/>
</dbReference>
<dbReference type="OrthoDB" id="9803207at2"/>
<sequence length="133" mass="14922">MPAPSSFDYAIIRVVPRVEREEFINAGVILYCLTRRYLDARVELDPLRLEALAPGTPVELLREHLESIPRLCAGGRKAGPVGQLPQKERFHWLVAPRSTMIQTGPVHSGLCEDPAQALEHLMKCMVRMPTRAP</sequence>
<evidence type="ECO:0000313" key="2">
    <source>
        <dbReference type="Proteomes" id="UP000217289"/>
    </source>
</evidence>
<dbReference type="RefSeq" id="WP_095981162.1">
    <property type="nucleotide sequence ID" value="NZ_CP022163.1"/>
</dbReference>
<keyword evidence="2" id="KW-1185">Reference proteome</keyword>
<dbReference type="InterPro" id="IPR021398">
    <property type="entry name" value="DUF3037"/>
</dbReference>
<dbReference type="EMBL" id="CP022163">
    <property type="protein sequence ID" value="ATB33062.1"/>
    <property type="molecule type" value="Genomic_DNA"/>
</dbReference>
<evidence type="ECO:0008006" key="3">
    <source>
        <dbReference type="Google" id="ProtNLM"/>
    </source>
</evidence>
<dbReference type="AlphaFoldDB" id="A0A250IP92"/>
<name>A0A250IP92_9BACT</name>
<evidence type="ECO:0000313" key="1">
    <source>
        <dbReference type="EMBL" id="ATB33062.1"/>
    </source>
</evidence>
<accession>A0A250IP92</accession>
<protein>
    <recommendedName>
        <fullName evidence="3">DUF3037 domain-containing protein</fullName>
    </recommendedName>
</protein>
<gene>
    <name evidence="1" type="ORF">MEBOL_006551</name>
</gene>
<organism evidence="1 2">
    <name type="scientific">Melittangium boletus DSM 14713</name>
    <dbReference type="NCBI Taxonomy" id="1294270"/>
    <lineage>
        <taxon>Bacteria</taxon>
        <taxon>Pseudomonadati</taxon>
        <taxon>Myxococcota</taxon>
        <taxon>Myxococcia</taxon>
        <taxon>Myxococcales</taxon>
        <taxon>Cystobacterineae</taxon>
        <taxon>Archangiaceae</taxon>
        <taxon>Melittangium</taxon>
    </lineage>
</organism>
<dbReference type="Pfam" id="PF11236">
    <property type="entry name" value="DUF3037"/>
    <property type="match status" value="1"/>
</dbReference>
<proteinExistence type="predicted"/>
<dbReference type="KEGG" id="mbd:MEBOL_006551"/>